<feature type="binding site" evidence="18">
    <location>
        <position position="247"/>
    </location>
    <ligand>
        <name>Zn(2+)</name>
        <dbReference type="ChEBI" id="CHEBI:29105"/>
    </ligand>
</feature>
<comment type="caution">
    <text evidence="18">Lacks conserved residue(s) required for the propagation of feature annotation.</text>
</comment>
<feature type="binding site" evidence="18">
    <location>
        <position position="264"/>
    </location>
    <ligand>
        <name>Zn(2+)</name>
        <dbReference type="ChEBI" id="CHEBI:29105"/>
    </ligand>
</feature>
<evidence type="ECO:0000256" key="13">
    <source>
        <dbReference type="ARBA" id="ARBA00022833"/>
    </source>
</evidence>
<keyword evidence="22" id="KW-1185">Reference proteome</keyword>
<dbReference type="HAMAP" id="MF_00110">
    <property type="entry name" value="DHQ_synthase"/>
    <property type="match status" value="1"/>
</dbReference>
<feature type="domain" description="3-dehydroquinate synthase C-terminal" evidence="20">
    <location>
        <begin position="181"/>
        <end position="324"/>
    </location>
</feature>
<keyword evidence="12 18" id="KW-0547">Nucleotide-binding</keyword>
<evidence type="ECO:0000256" key="1">
    <source>
        <dbReference type="ARBA" id="ARBA00001393"/>
    </source>
</evidence>
<dbReference type="InterPro" id="IPR016037">
    <property type="entry name" value="DHQ_synth_AroB"/>
</dbReference>
<dbReference type="PANTHER" id="PTHR43622:SF7">
    <property type="entry name" value="3-DEHYDROQUINATE SYNTHASE, CHLOROPLASTIC"/>
    <property type="match status" value="1"/>
</dbReference>
<feature type="binding site" evidence="18">
    <location>
        <position position="151"/>
    </location>
    <ligand>
        <name>NAD(+)</name>
        <dbReference type="ChEBI" id="CHEBI:57540"/>
    </ligand>
</feature>
<keyword evidence="9 18" id="KW-0963">Cytoplasm</keyword>
<comment type="pathway">
    <text evidence="5 18">Metabolic intermediate biosynthesis; chorismate biosynthesis; chorismate from D-erythrose 4-phosphate and phosphoenolpyruvate: step 2/7.</text>
</comment>
<evidence type="ECO:0000256" key="12">
    <source>
        <dbReference type="ARBA" id="ARBA00022741"/>
    </source>
</evidence>
<evidence type="ECO:0000259" key="20">
    <source>
        <dbReference type="Pfam" id="PF24621"/>
    </source>
</evidence>
<feature type="binding site" evidence="18">
    <location>
        <begin position="130"/>
        <end position="131"/>
    </location>
    <ligand>
        <name>NAD(+)</name>
        <dbReference type="ChEBI" id="CHEBI:57540"/>
    </ligand>
</feature>
<comment type="cofactor">
    <cofactor evidence="2 18">
        <name>NAD(+)</name>
        <dbReference type="ChEBI" id="CHEBI:57540"/>
    </cofactor>
</comment>
<proteinExistence type="inferred from homology"/>
<dbReference type="EC" id="4.2.3.4" evidence="7 18"/>
<dbReference type="OrthoDB" id="9806583at2"/>
<feature type="binding site" evidence="18">
    <location>
        <begin position="106"/>
        <end position="110"/>
    </location>
    <ligand>
        <name>NAD(+)</name>
        <dbReference type="ChEBI" id="CHEBI:57540"/>
    </ligand>
</feature>
<keyword evidence="16 18" id="KW-0456">Lyase</keyword>
<keyword evidence="14 18" id="KW-0520">NAD</keyword>
<dbReference type="NCBIfam" id="TIGR01357">
    <property type="entry name" value="aroB"/>
    <property type="match status" value="1"/>
</dbReference>
<evidence type="ECO:0000256" key="18">
    <source>
        <dbReference type="HAMAP-Rule" id="MF_00110"/>
    </source>
</evidence>
<evidence type="ECO:0000256" key="6">
    <source>
        <dbReference type="ARBA" id="ARBA00005412"/>
    </source>
</evidence>
<dbReference type="CDD" id="cd08195">
    <property type="entry name" value="DHQS"/>
    <property type="match status" value="1"/>
</dbReference>
<evidence type="ECO:0000256" key="5">
    <source>
        <dbReference type="ARBA" id="ARBA00004661"/>
    </source>
</evidence>
<dbReference type="InterPro" id="IPR050071">
    <property type="entry name" value="Dehydroquinate_synthase"/>
</dbReference>
<evidence type="ECO:0000259" key="19">
    <source>
        <dbReference type="Pfam" id="PF01761"/>
    </source>
</evidence>
<feature type="binding site" evidence="18">
    <location>
        <begin position="169"/>
        <end position="172"/>
    </location>
    <ligand>
        <name>NAD(+)</name>
        <dbReference type="ChEBI" id="CHEBI:57540"/>
    </ligand>
</feature>
<keyword evidence="17 18" id="KW-0170">Cobalt</keyword>
<organism evidence="21 22">
    <name type="scientific">Metabacillus lacus</name>
    <dbReference type="NCBI Taxonomy" id="1983721"/>
    <lineage>
        <taxon>Bacteria</taxon>
        <taxon>Bacillati</taxon>
        <taxon>Bacillota</taxon>
        <taxon>Bacilli</taxon>
        <taxon>Bacillales</taxon>
        <taxon>Bacillaceae</taxon>
        <taxon>Metabacillus</taxon>
    </lineage>
</organism>
<dbReference type="InterPro" id="IPR030963">
    <property type="entry name" value="DHQ_synth_fam"/>
</dbReference>
<dbReference type="AlphaFoldDB" id="A0A7X2IWB3"/>
<dbReference type="PANTHER" id="PTHR43622">
    <property type="entry name" value="3-DEHYDROQUINATE SYNTHASE"/>
    <property type="match status" value="1"/>
</dbReference>
<dbReference type="RefSeq" id="WP_154306199.1">
    <property type="nucleotide sequence ID" value="NZ_WKKI01000002.1"/>
</dbReference>
<dbReference type="InterPro" id="IPR030960">
    <property type="entry name" value="DHQS/DOIS_N"/>
</dbReference>
<dbReference type="InterPro" id="IPR056179">
    <property type="entry name" value="DHQS_C"/>
</dbReference>
<protein>
    <recommendedName>
        <fullName evidence="8 18">3-dehydroquinate synthase</fullName>
        <shortName evidence="18">DHQS</shortName>
        <ecNumber evidence="7 18">4.2.3.4</ecNumber>
    </recommendedName>
</protein>
<evidence type="ECO:0000256" key="2">
    <source>
        <dbReference type="ARBA" id="ARBA00001911"/>
    </source>
</evidence>
<sequence length="363" mass="40246">MKTLHVQASSASYPVYIGEGLLNSAGNLLKELGLKPSKILIVTDKIVERLYSKELLPQLQKEYDVFTYIVDSNETAKSFENYHGILTYCLQHNFDRSSCMMALGGGVVGDLAGFAASTYMRGISFIQLPTTLLAHDSAVGGKVAINHPLGKNMIGSFYHPKAVIYDVLTLETLPPKERRSGFAEVIKHALIKDGEMLKWLHQNVSGPADIGPPLLEDMIFKGIHIKAGIVEKDEKETGIRAYLNFGHTLGHAIESEAGYGKVPHGDAVASGMLFATWLSNEILQSGLDYGKMYQWFKKLGFPVALEEHYHTDLLISRMTIDKKASGGNIRMVLLQDIGQPVLHDLTVDESRSFLQRWRKEGEL</sequence>
<dbReference type="Pfam" id="PF24621">
    <property type="entry name" value="DHQS_C"/>
    <property type="match status" value="1"/>
</dbReference>
<dbReference type="GO" id="GO:0000166">
    <property type="term" value="F:nucleotide binding"/>
    <property type="evidence" value="ECO:0007669"/>
    <property type="project" value="UniProtKB-KW"/>
</dbReference>
<evidence type="ECO:0000256" key="10">
    <source>
        <dbReference type="ARBA" id="ARBA00022605"/>
    </source>
</evidence>
<dbReference type="FunFam" id="3.40.50.1970:FF:000007">
    <property type="entry name" value="Pentafunctional AROM polypeptide"/>
    <property type="match status" value="1"/>
</dbReference>
<dbReference type="Gene3D" id="3.40.50.1970">
    <property type="match status" value="1"/>
</dbReference>
<evidence type="ECO:0000256" key="4">
    <source>
        <dbReference type="ARBA" id="ARBA00004496"/>
    </source>
</evidence>
<comment type="subcellular location">
    <subcellularLocation>
        <location evidence="4 18">Cytoplasm</location>
    </subcellularLocation>
</comment>
<dbReference type="PIRSF" id="PIRSF001455">
    <property type="entry name" value="DHQ_synth"/>
    <property type="match status" value="1"/>
</dbReference>
<dbReference type="Pfam" id="PF01761">
    <property type="entry name" value="DHQ_synthase"/>
    <property type="match status" value="1"/>
</dbReference>
<reference evidence="21 22" key="1">
    <citation type="submission" date="2019-11" db="EMBL/GenBank/DDBJ databases">
        <title>Bacillus lacus genome.</title>
        <authorList>
            <person name="Allen C.J."/>
            <person name="Newman J.D."/>
        </authorList>
    </citation>
    <scope>NUCLEOTIDE SEQUENCE [LARGE SCALE GENOMIC DNA]</scope>
    <source>
        <strain evidence="21 22">KCTC 33946</strain>
    </source>
</reference>
<dbReference type="UniPathway" id="UPA00053">
    <property type="reaction ID" value="UER00085"/>
</dbReference>
<dbReference type="GO" id="GO:0046872">
    <property type="term" value="F:metal ion binding"/>
    <property type="evidence" value="ECO:0007669"/>
    <property type="project" value="UniProtKB-KW"/>
</dbReference>
<comment type="cofactor">
    <cofactor evidence="18">
        <name>Co(2+)</name>
        <dbReference type="ChEBI" id="CHEBI:48828"/>
    </cofactor>
    <cofactor evidence="18">
        <name>Zn(2+)</name>
        <dbReference type="ChEBI" id="CHEBI:29105"/>
    </cofactor>
    <text evidence="18">Binds 1 divalent metal cation per subunit. Can use either Co(2+) or Zn(2+).</text>
</comment>
<evidence type="ECO:0000256" key="14">
    <source>
        <dbReference type="ARBA" id="ARBA00023027"/>
    </source>
</evidence>
<evidence type="ECO:0000256" key="8">
    <source>
        <dbReference type="ARBA" id="ARBA00017684"/>
    </source>
</evidence>
<comment type="cofactor">
    <cofactor evidence="3">
        <name>Zn(2+)</name>
        <dbReference type="ChEBI" id="CHEBI:29105"/>
    </cofactor>
</comment>
<evidence type="ECO:0000256" key="11">
    <source>
        <dbReference type="ARBA" id="ARBA00022723"/>
    </source>
</evidence>
<name>A0A7X2IWB3_9BACI</name>
<accession>A0A7X2IWB3</accession>
<dbReference type="Gene3D" id="1.20.1090.10">
    <property type="entry name" value="Dehydroquinate synthase-like - alpha domain"/>
    <property type="match status" value="1"/>
</dbReference>
<keyword evidence="15 18" id="KW-0057">Aromatic amino acid biosynthesis</keyword>
<evidence type="ECO:0000256" key="17">
    <source>
        <dbReference type="ARBA" id="ARBA00023285"/>
    </source>
</evidence>
<dbReference type="GO" id="GO:0008652">
    <property type="term" value="P:amino acid biosynthetic process"/>
    <property type="evidence" value="ECO:0007669"/>
    <property type="project" value="UniProtKB-KW"/>
</dbReference>
<keyword evidence="11 18" id="KW-0479">Metal-binding</keyword>
<comment type="function">
    <text evidence="18">Catalyzes the conversion of 3-deoxy-D-arabino-heptulosonate 7-phosphate (DAHP) to dehydroquinate (DHQ).</text>
</comment>
<comment type="similarity">
    <text evidence="6 18">Belongs to the sugar phosphate cyclases superfamily. Dehydroquinate synthase family.</text>
</comment>
<evidence type="ECO:0000256" key="3">
    <source>
        <dbReference type="ARBA" id="ARBA00001947"/>
    </source>
</evidence>
<feature type="binding site" evidence="18">
    <location>
        <position position="142"/>
    </location>
    <ligand>
        <name>NAD(+)</name>
        <dbReference type="ChEBI" id="CHEBI:57540"/>
    </ligand>
</feature>
<dbReference type="Proteomes" id="UP000448867">
    <property type="component" value="Unassembled WGS sequence"/>
</dbReference>
<dbReference type="SUPFAM" id="SSF56796">
    <property type="entry name" value="Dehydroquinate synthase-like"/>
    <property type="match status" value="1"/>
</dbReference>
<keyword evidence="13 18" id="KW-0862">Zinc</keyword>
<evidence type="ECO:0000313" key="22">
    <source>
        <dbReference type="Proteomes" id="UP000448867"/>
    </source>
</evidence>
<dbReference type="EMBL" id="WKKI01000002">
    <property type="protein sequence ID" value="MRX70998.1"/>
    <property type="molecule type" value="Genomic_DNA"/>
</dbReference>
<feature type="binding site" evidence="18">
    <location>
        <position position="184"/>
    </location>
    <ligand>
        <name>Zn(2+)</name>
        <dbReference type="ChEBI" id="CHEBI:29105"/>
    </ligand>
</feature>
<comment type="caution">
    <text evidence="21">The sequence shown here is derived from an EMBL/GenBank/DDBJ whole genome shotgun (WGS) entry which is preliminary data.</text>
</comment>
<dbReference type="GO" id="GO:0005737">
    <property type="term" value="C:cytoplasm"/>
    <property type="evidence" value="ECO:0007669"/>
    <property type="project" value="UniProtKB-SubCell"/>
</dbReference>
<dbReference type="GO" id="GO:0009423">
    <property type="term" value="P:chorismate biosynthetic process"/>
    <property type="evidence" value="ECO:0007669"/>
    <property type="project" value="UniProtKB-UniRule"/>
</dbReference>
<comment type="catalytic activity">
    <reaction evidence="1 18">
        <text>7-phospho-2-dehydro-3-deoxy-D-arabino-heptonate = 3-dehydroquinate + phosphate</text>
        <dbReference type="Rhea" id="RHEA:21968"/>
        <dbReference type="ChEBI" id="CHEBI:32364"/>
        <dbReference type="ChEBI" id="CHEBI:43474"/>
        <dbReference type="ChEBI" id="CHEBI:58394"/>
        <dbReference type="EC" id="4.2.3.4"/>
    </reaction>
</comment>
<evidence type="ECO:0000256" key="15">
    <source>
        <dbReference type="ARBA" id="ARBA00023141"/>
    </source>
</evidence>
<evidence type="ECO:0000256" key="7">
    <source>
        <dbReference type="ARBA" id="ARBA00013031"/>
    </source>
</evidence>
<dbReference type="GO" id="GO:0003856">
    <property type="term" value="F:3-dehydroquinate synthase activity"/>
    <property type="evidence" value="ECO:0007669"/>
    <property type="project" value="UniProtKB-UniRule"/>
</dbReference>
<evidence type="ECO:0000256" key="9">
    <source>
        <dbReference type="ARBA" id="ARBA00022490"/>
    </source>
</evidence>
<evidence type="ECO:0000313" key="21">
    <source>
        <dbReference type="EMBL" id="MRX70998.1"/>
    </source>
</evidence>
<gene>
    <name evidence="18" type="primary">aroB</name>
    <name evidence="21" type="ORF">GJU40_02295</name>
</gene>
<feature type="domain" description="3-dehydroquinate synthase N-terminal" evidence="19">
    <location>
        <begin position="68"/>
        <end position="178"/>
    </location>
</feature>
<evidence type="ECO:0000256" key="16">
    <source>
        <dbReference type="ARBA" id="ARBA00023239"/>
    </source>
</evidence>
<keyword evidence="10 18" id="KW-0028">Amino-acid biosynthesis</keyword>
<dbReference type="GO" id="GO:0009073">
    <property type="term" value="P:aromatic amino acid family biosynthetic process"/>
    <property type="evidence" value="ECO:0007669"/>
    <property type="project" value="UniProtKB-KW"/>
</dbReference>